<dbReference type="Gene3D" id="1.20.120.450">
    <property type="entry name" value="dinb family like domain"/>
    <property type="match status" value="1"/>
</dbReference>
<name>A0ABP8U809_9ACTN</name>
<gene>
    <name evidence="2" type="ORF">GCM10023196_019520</name>
</gene>
<dbReference type="Pfam" id="PF11716">
    <property type="entry name" value="MDMPI_N"/>
    <property type="match status" value="1"/>
</dbReference>
<dbReference type="EMBL" id="BAABHK010000002">
    <property type="protein sequence ID" value="GAA4623417.1"/>
    <property type="molecule type" value="Genomic_DNA"/>
</dbReference>
<comment type="caution">
    <text evidence="2">The sequence shown here is derived from an EMBL/GenBank/DDBJ whole genome shotgun (WGS) entry which is preliminary data.</text>
</comment>
<keyword evidence="2" id="KW-0413">Isomerase</keyword>
<sequence length="279" mass="30155">MTERADRNIEALRTGHDLLAARVRGFGEADLTRPSGASEWDVSQVLSHLGSGAEIFLAVLDGALSGEGHPGGEFAQTVWARWDAMSPTERAEAFVRSNDVLVTRYEELDAATRKELRIDMGFMPVPVDVATATGLRLSEFTHHTWDIEVAFDPGATLSPEGTDLLIDHAGMLVGFLGKADALGGRQVTLAIRTTAPEREFGLDVRDPVALAERGSDQETRPAVALVESPDRPDGVLTAPGEWWLRLVTGRHAPAHTPDSVALTSDAITLDDLRRVFPGF</sequence>
<proteinExistence type="predicted"/>
<dbReference type="InterPro" id="IPR017517">
    <property type="entry name" value="Maleyloyr_isom"/>
</dbReference>
<protein>
    <submittedName>
        <fullName evidence="2">Maleylpyruvate isomerase family mycothiol-dependent enzyme</fullName>
    </submittedName>
</protein>
<dbReference type="InterPro" id="IPR024344">
    <property type="entry name" value="MDMPI_metal-binding"/>
</dbReference>
<dbReference type="InterPro" id="IPR034660">
    <property type="entry name" value="DinB/YfiT-like"/>
</dbReference>
<dbReference type="Proteomes" id="UP001501442">
    <property type="component" value="Unassembled WGS sequence"/>
</dbReference>
<dbReference type="SUPFAM" id="SSF109854">
    <property type="entry name" value="DinB/YfiT-like putative metalloenzymes"/>
    <property type="match status" value="1"/>
</dbReference>
<accession>A0ABP8U809</accession>
<evidence type="ECO:0000313" key="2">
    <source>
        <dbReference type="EMBL" id="GAA4623417.1"/>
    </source>
</evidence>
<dbReference type="GO" id="GO:0016853">
    <property type="term" value="F:isomerase activity"/>
    <property type="evidence" value="ECO:0007669"/>
    <property type="project" value="UniProtKB-KW"/>
</dbReference>
<keyword evidence="3" id="KW-1185">Reference proteome</keyword>
<feature type="domain" description="Mycothiol-dependent maleylpyruvate isomerase metal-binding" evidence="1">
    <location>
        <begin position="12"/>
        <end position="148"/>
    </location>
</feature>
<organism evidence="2 3">
    <name type="scientific">Actinoallomurus vinaceus</name>
    <dbReference type="NCBI Taxonomy" id="1080074"/>
    <lineage>
        <taxon>Bacteria</taxon>
        <taxon>Bacillati</taxon>
        <taxon>Actinomycetota</taxon>
        <taxon>Actinomycetes</taxon>
        <taxon>Streptosporangiales</taxon>
        <taxon>Thermomonosporaceae</taxon>
        <taxon>Actinoallomurus</taxon>
    </lineage>
</organism>
<reference evidence="3" key="1">
    <citation type="journal article" date="2019" name="Int. J. Syst. Evol. Microbiol.">
        <title>The Global Catalogue of Microorganisms (GCM) 10K type strain sequencing project: providing services to taxonomists for standard genome sequencing and annotation.</title>
        <authorList>
            <consortium name="The Broad Institute Genomics Platform"/>
            <consortium name="The Broad Institute Genome Sequencing Center for Infectious Disease"/>
            <person name="Wu L."/>
            <person name="Ma J."/>
        </authorList>
    </citation>
    <scope>NUCLEOTIDE SEQUENCE [LARGE SCALE GENOMIC DNA]</scope>
    <source>
        <strain evidence="3">JCM 17939</strain>
    </source>
</reference>
<evidence type="ECO:0000259" key="1">
    <source>
        <dbReference type="Pfam" id="PF11716"/>
    </source>
</evidence>
<dbReference type="RefSeq" id="WP_345430330.1">
    <property type="nucleotide sequence ID" value="NZ_BAABHK010000002.1"/>
</dbReference>
<dbReference type="NCBIfam" id="TIGR03083">
    <property type="entry name" value="maleylpyruvate isomerase family mycothiol-dependent enzyme"/>
    <property type="match status" value="1"/>
</dbReference>
<evidence type="ECO:0000313" key="3">
    <source>
        <dbReference type="Proteomes" id="UP001501442"/>
    </source>
</evidence>